<keyword evidence="2" id="KW-1185">Reference proteome</keyword>
<dbReference type="STRING" id="335541.Swol_0478"/>
<dbReference type="Proteomes" id="UP000001968">
    <property type="component" value="Chromosome"/>
</dbReference>
<dbReference type="InterPro" id="IPR013418">
    <property type="entry name" value="CRISPR-assoc_prot_Cas7/Csd2"/>
</dbReference>
<dbReference type="GO" id="GO:0043571">
    <property type="term" value="P:maintenance of CRISPR repeat elements"/>
    <property type="evidence" value="ECO:0007669"/>
    <property type="project" value="InterPro"/>
</dbReference>
<dbReference type="eggNOG" id="COG3649">
    <property type="taxonomic scope" value="Bacteria"/>
</dbReference>
<dbReference type="RefSeq" id="WP_011639921.1">
    <property type="nucleotide sequence ID" value="NC_008346.1"/>
</dbReference>
<dbReference type="InterPro" id="IPR006482">
    <property type="entry name" value="Cas7_Csh2/Csh2"/>
</dbReference>
<reference evidence="2" key="1">
    <citation type="journal article" date="2010" name="Environ. Microbiol.">
        <title>The genome of Syntrophomonas wolfei: new insights into syntrophic metabolism and biohydrogen production.</title>
        <authorList>
            <person name="Sieber J.R."/>
            <person name="Sims D.R."/>
            <person name="Han C."/>
            <person name="Kim E."/>
            <person name="Lykidis A."/>
            <person name="Lapidus A.L."/>
            <person name="McDonnald E."/>
            <person name="Rohlin L."/>
            <person name="Culley D.E."/>
            <person name="Gunsalus R."/>
            <person name="McInerney M.J."/>
        </authorList>
    </citation>
    <scope>NUCLEOTIDE SEQUENCE [LARGE SCALE GENOMIC DNA]</scope>
    <source>
        <strain evidence="2">DSM 2245B / Goettingen</strain>
    </source>
</reference>
<accession>Q0AZP1</accession>
<sequence>MATTIKNRYEFVLFFDVENGNPNGDPDADNMPRIDPETSFGLVSDVCIKRKIRNYVALLKENEDDYQIYVQEKAVLNNQHKKAYEHFKIKPESKKLPKDTAQAEAITQFMCKNFYDIRTFGAVMTTEVNCGQVRGPVQLGFSRSLDPIVPQEITITRMAVTNERDLEKERTMGRKHIVNYALYRAEGFISAPLADKTGFSEEDLELLWDALINMFDHDRSAARGKMSSRKLYVFKHDSKLGNAPASILFDAITVKKINGNKPVRNFSDYEISVTGNEIPQGVEVLELL</sequence>
<dbReference type="KEGG" id="swo:Swol_0478"/>
<protein>
    <submittedName>
        <fullName evidence="1">CRISPR-associated protein, Csd2 family</fullName>
    </submittedName>
</protein>
<dbReference type="HOGENOM" id="CLU_071770_2_0_9"/>
<dbReference type="OrthoDB" id="9776792at2"/>
<dbReference type="EMBL" id="CP000448">
    <property type="protein sequence ID" value="ABI67813.1"/>
    <property type="molecule type" value="Genomic_DNA"/>
</dbReference>
<dbReference type="Pfam" id="PF05107">
    <property type="entry name" value="Cas_Cas7"/>
    <property type="match status" value="1"/>
</dbReference>
<dbReference type="NCBIfam" id="TIGR02589">
    <property type="entry name" value="cas_Csd2"/>
    <property type="match status" value="1"/>
</dbReference>
<evidence type="ECO:0000313" key="1">
    <source>
        <dbReference type="EMBL" id="ABI67813.1"/>
    </source>
</evidence>
<dbReference type="NCBIfam" id="TIGR01595">
    <property type="entry name" value="cas_CT1132"/>
    <property type="match status" value="1"/>
</dbReference>
<name>Q0AZP1_SYNWW</name>
<proteinExistence type="predicted"/>
<gene>
    <name evidence="1" type="ordered locus">Swol_0478</name>
</gene>
<dbReference type="AlphaFoldDB" id="Q0AZP1"/>
<dbReference type="CDD" id="cd09689">
    <property type="entry name" value="Cas7_I-C"/>
    <property type="match status" value="1"/>
</dbReference>
<organism evidence="1 2">
    <name type="scientific">Syntrophomonas wolfei subsp. wolfei (strain DSM 2245B / Goettingen)</name>
    <dbReference type="NCBI Taxonomy" id="335541"/>
    <lineage>
        <taxon>Bacteria</taxon>
        <taxon>Bacillati</taxon>
        <taxon>Bacillota</taxon>
        <taxon>Clostridia</taxon>
        <taxon>Eubacteriales</taxon>
        <taxon>Syntrophomonadaceae</taxon>
        <taxon>Syntrophomonas</taxon>
    </lineage>
</organism>
<evidence type="ECO:0000313" key="2">
    <source>
        <dbReference type="Proteomes" id="UP000001968"/>
    </source>
</evidence>